<dbReference type="RefSeq" id="WP_378130214.1">
    <property type="nucleotide sequence ID" value="NZ_JBHSMI010000009.1"/>
</dbReference>
<organism evidence="4 5">
    <name type="scientific">Cohnella soli</name>
    <dbReference type="NCBI Taxonomy" id="425005"/>
    <lineage>
        <taxon>Bacteria</taxon>
        <taxon>Bacillati</taxon>
        <taxon>Bacillota</taxon>
        <taxon>Bacilli</taxon>
        <taxon>Bacillales</taxon>
        <taxon>Paenibacillaceae</taxon>
        <taxon>Cohnella</taxon>
    </lineage>
</organism>
<evidence type="ECO:0000256" key="2">
    <source>
        <dbReference type="SAM" id="Phobius"/>
    </source>
</evidence>
<dbReference type="Proteomes" id="UP001596113">
    <property type="component" value="Unassembled WGS sequence"/>
</dbReference>
<dbReference type="InterPro" id="IPR036680">
    <property type="entry name" value="SPOR-like_sf"/>
</dbReference>
<gene>
    <name evidence="4" type="ORF">ACFPOF_05020</name>
</gene>
<evidence type="ECO:0000256" key="1">
    <source>
        <dbReference type="SAM" id="MobiDB-lite"/>
    </source>
</evidence>
<sequence>MQQPKTKMTFRFEPPKPKLKAIEQPVRQTRAPSASDEGADLYDVAASGDRIERFTEITMDVRNGVNTPGPLSGDWAEDSQDAAGTGHTEDGSENPVRPFVAWDSPYQDDIRALEEMIRMTERPQQPIDSASLFRKPTAMGTGKTKKVASTVASLEPAIDLSEIEASEALRTKSLTDTIAGTSVSAYESSSWYAKMREEQASGYGDEIDLERLPSSGGPSWGRVFVSVAAAIVTGALFGYLVLGLFTGEPLFPGKSSGDIPASGTNEPLPLQSAETFSKYPVSPSSPDVRSDEPKATVSGPEGSAKVDGKVKLAASPAYLLQFGKFQSKESMQEAVKQLKEKGYVYATDASDGYRVFAGVASSQDDAKRLAARLTGAELYVKPFGSQEIDVPANNLPSSGAAYLNASAVFTLRLITFTQDALMAEDAGKPDQDTAESLAEAERLWRQTSSAADKFGDGLVAEAKAIAQALNAASLTLSDYAREPSRARLWSVQAQAMKALLADHRVRAALTATE</sequence>
<feature type="region of interest" description="Disordered" evidence="1">
    <location>
        <begin position="276"/>
        <end position="304"/>
    </location>
</feature>
<comment type="caution">
    <text evidence="4">The sequence shown here is derived from an EMBL/GenBank/DDBJ whole genome shotgun (WGS) entry which is preliminary data.</text>
</comment>
<evidence type="ECO:0000313" key="5">
    <source>
        <dbReference type="Proteomes" id="UP001596113"/>
    </source>
</evidence>
<name>A0ABW0HNY2_9BACL</name>
<feature type="transmembrane region" description="Helical" evidence="2">
    <location>
        <begin position="223"/>
        <end position="245"/>
    </location>
</feature>
<dbReference type="PROSITE" id="PS51724">
    <property type="entry name" value="SPOR"/>
    <property type="match status" value="1"/>
</dbReference>
<reference evidence="5" key="1">
    <citation type="journal article" date="2019" name="Int. J. Syst. Evol. Microbiol.">
        <title>The Global Catalogue of Microorganisms (GCM) 10K type strain sequencing project: providing services to taxonomists for standard genome sequencing and annotation.</title>
        <authorList>
            <consortium name="The Broad Institute Genomics Platform"/>
            <consortium name="The Broad Institute Genome Sequencing Center for Infectious Disease"/>
            <person name="Wu L."/>
            <person name="Ma J."/>
        </authorList>
    </citation>
    <scope>NUCLEOTIDE SEQUENCE [LARGE SCALE GENOMIC DNA]</scope>
    <source>
        <strain evidence="5">CGMCC 1.18575</strain>
    </source>
</reference>
<evidence type="ECO:0000259" key="3">
    <source>
        <dbReference type="PROSITE" id="PS51724"/>
    </source>
</evidence>
<evidence type="ECO:0000313" key="4">
    <source>
        <dbReference type="EMBL" id="MFC5402093.1"/>
    </source>
</evidence>
<dbReference type="EMBL" id="JBHSMI010000009">
    <property type="protein sequence ID" value="MFC5402093.1"/>
    <property type="molecule type" value="Genomic_DNA"/>
</dbReference>
<keyword evidence="2" id="KW-0472">Membrane</keyword>
<proteinExistence type="predicted"/>
<accession>A0ABW0HNY2</accession>
<protein>
    <submittedName>
        <fullName evidence="4">SPOR domain-containing protein</fullName>
    </submittedName>
</protein>
<dbReference type="Pfam" id="PF05036">
    <property type="entry name" value="SPOR"/>
    <property type="match status" value="1"/>
</dbReference>
<feature type="region of interest" description="Disordered" evidence="1">
    <location>
        <begin position="62"/>
        <end position="98"/>
    </location>
</feature>
<keyword evidence="2" id="KW-1133">Transmembrane helix</keyword>
<feature type="domain" description="SPOR" evidence="3">
    <location>
        <begin position="312"/>
        <end position="387"/>
    </location>
</feature>
<dbReference type="SUPFAM" id="SSF110997">
    <property type="entry name" value="Sporulation related repeat"/>
    <property type="match status" value="1"/>
</dbReference>
<dbReference type="Gene3D" id="3.30.70.1070">
    <property type="entry name" value="Sporulation related repeat"/>
    <property type="match status" value="1"/>
</dbReference>
<dbReference type="InterPro" id="IPR007730">
    <property type="entry name" value="SPOR-like_dom"/>
</dbReference>
<keyword evidence="2" id="KW-0812">Transmembrane</keyword>
<keyword evidence="5" id="KW-1185">Reference proteome</keyword>